<dbReference type="PANTHER" id="PTHR12128:SF66">
    <property type="entry name" value="4-HYDROXY-2-OXOGLUTARATE ALDOLASE, MITOCHONDRIAL"/>
    <property type="match status" value="1"/>
</dbReference>
<keyword evidence="5 12" id="KW-0963">Cytoplasm</keyword>
<keyword evidence="9 12" id="KW-0456">Lyase</keyword>
<evidence type="ECO:0000256" key="12">
    <source>
        <dbReference type="HAMAP-Rule" id="MF_00418"/>
    </source>
</evidence>
<dbReference type="eggNOG" id="COG0329">
    <property type="taxonomic scope" value="Bacteria"/>
</dbReference>
<dbReference type="HOGENOM" id="CLU_049343_7_1_3"/>
<organism evidence="16 17">
    <name type="scientific">Cyanobacterium stanieri (strain ATCC 29140 / PCC 7202)</name>
    <dbReference type="NCBI Taxonomy" id="292563"/>
    <lineage>
        <taxon>Bacteria</taxon>
        <taxon>Bacillati</taxon>
        <taxon>Cyanobacteriota</taxon>
        <taxon>Cyanophyceae</taxon>
        <taxon>Oscillatoriophycideae</taxon>
        <taxon>Chroococcales</taxon>
        <taxon>Geminocystaceae</taxon>
        <taxon>Cyanobacterium</taxon>
    </lineage>
</organism>
<proteinExistence type="inferred from homology"/>
<dbReference type="CDD" id="cd00950">
    <property type="entry name" value="DHDPS"/>
    <property type="match status" value="1"/>
</dbReference>
<dbReference type="AlphaFoldDB" id="K9YKP2"/>
<gene>
    <name evidence="12" type="primary">dapA</name>
    <name evidence="16" type="ordered locus">Cyast_1471</name>
</gene>
<evidence type="ECO:0000256" key="4">
    <source>
        <dbReference type="ARBA" id="ARBA00012086"/>
    </source>
</evidence>
<feature type="site" description="Part of a proton relay during catalysis" evidence="12">
    <location>
        <position position="48"/>
    </location>
</feature>
<keyword evidence="7 12" id="KW-0220">Diaminopimelate biosynthesis</keyword>
<dbReference type="Pfam" id="PF00701">
    <property type="entry name" value="DHDPS"/>
    <property type="match status" value="1"/>
</dbReference>
<dbReference type="PROSITE" id="PS00665">
    <property type="entry name" value="DHDPS_1"/>
    <property type="match status" value="1"/>
</dbReference>
<evidence type="ECO:0000256" key="9">
    <source>
        <dbReference type="ARBA" id="ARBA00023239"/>
    </source>
</evidence>
<evidence type="ECO:0000256" key="7">
    <source>
        <dbReference type="ARBA" id="ARBA00022915"/>
    </source>
</evidence>
<evidence type="ECO:0000313" key="16">
    <source>
        <dbReference type="EMBL" id="AFZ47434.1"/>
    </source>
</evidence>
<evidence type="ECO:0000256" key="2">
    <source>
        <dbReference type="ARBA" id="ARBA00005120"/>
    </source>
</evidence>
<dbReference type="InterPro" id="IPR020625">
    <property type="entry name" value="Schiff_base-form_aldolases_AS"/>
</dbReference>
<evidence type="ECO:0000256" key="1">
    <source>
        <dbReference type="ARBA" id="ARBA00003294"/>
    </source>
</evidence>
<sequence>MSDYIFGRVLTAMVTPFNEDGSINYGVAEKLASYLVENGSDGIVVCGTTGESPALEHDEKNELLRVVKSAVGNRGKIIMGTGSNSTSSAIALTREAEKIGIDGSLQVVPYYNKPPQEGLYRHFGAIASACPDVPIMLYNIPGRTGKNLEPETIAQLYKEFDNIVAVKEASGNLEQAAQINALTANNMLIYSGEDFLTLPMMTVGGVGVVSVASHLVGNEIQSMIQAYESGQNKIAQDIQQKLHSIFKVLFCDTNPIPLKAALQLLGWNVGSVRLPLSPISNHHELEVKSVLQELNLL</sequence>
<feature type="active site" description="Schiff-base intermediate with substrate" evidence="12 14">
    <location>
        <position position="167"/>
    </location>
</feature>
<dbReference type="GO" id="GO:0019877">
    <property type="term" value="P:diaminopimelate biosynthetic process"/>
    <property type="evidence" value="ECO:0007669"/>
    <property type="project" value="UniProtKB-UniRule"/>
</dbReference>
<dbReference type="InterPro" id="IPR020624">
    <property type="entry name" value="Schiff_base-form_aldolases_CS"/>
</dbReference>
<comment type="caution">
    <text evidence="12">Was originally thought to be a dihydrodipicolinate synthase (DHDPS), catalyzing the condensation of (S)-aspartate-beta-semialdehyde [(S)-ASA] and pyruvate to dihydrodipicolinate (DHDP). However, it was shown in E.coli that the product of the enzymatic reaction is not dihydrodipicolinate but in fact (4S)-4-hydroxy-2,3,4,5-tetrahydro-(2S)-dipicolinic acid (HTPA), and that the consecutive dehydration reaction leading to DHDP is not spontaneous but catalyzed by DapB.</text>
</comment>
<evidence type="ECO:0000256" key="15">
    <source>
        <dbReference type="PIRSR" id="PIRSR001365-2"/>
    </source>
</evidence>
<evidence type="ECO:0000313" key="17">
    <source>
        <dbReference type="Proteomes" id="UP000010483"/>
    </source>
</evidence>
<dbReference type="STRING" id="292563.Cyast_1471"/>
<comment type="catalytic activity">
    <reaction evidence="11 12">
        <text>L-aspartate 4-semialdehyde + pyruvate = (2S,4S)-4-hydroxy-2,3,4,5-tetrahydrodipicolinate + H2O + H(+)</text>
        <dbReference type="Rhea" id="RHEA:34171"/>
        <dbReference type="ChEBI" id="CHEBI:15361"/>
        <dbReference type="ChEBI" id="CHEBI:15377"/>
        <dbReference type="ChEBI" id="CHEBI:15378"/>
        <dbReference type="ChEBI" id="CHEBI:67139"/>
        <dbReference type="ChEBI" id="CHEBI:537519"/>
        <dbReference type="EC" id="4.3.3.7"/>
    </reaction>
</comment>
<dbReference type="InterPro" id="IPR005263">
    <property type="entry name" value="DapA"/>
</dbReference>
<dbReference type="PATRIC" id="fig|292563.3.peg.1538"/>
<evidence type="ECO:0000256" key="11">
    <source>
        <dbReference type="ARBA" id="ARBA00047836"/>
    </source>
</evidence>
<dbReference type="InterPro" id="IPR013785">
    <property type="entry name" value="Aldolase_TIM"/>
</dbReference>
<dbReference type="SMART" id="SM01130">
    <property type="entry name" value="DHDPS"/>
    <property type="match status" value="1"/>
</dbReference>
<dbReference type="NCBIfam" id="TIGR00674">
    <property type="entry name" value="dapA"/>
    <property type="match status" value="1"/>
</dbReference>
<keyword evidence="17" id="KW-1185">Reference proteome</keyword>
<dbReference type="Proteomes" id="UP000010483">
    <property type="component" value="Chromosome"/>
</dbReference>
<dbReference type="Gene3D" id="3.20.20.70">
    <property type="entry name" value="Aldolase class I"/>
    <property type="match status" value="1"/>
</dbReference>
<dbReference type="GO" id="GO:0005829">
    <property type="term" value="C:cytosol"/>
    <property type="evidence" value="ECO:0007669"/>
    <property type="project" value="TreeGrafter"/>
</dbReference>
<feature type="binding site" evidence="12 15">
    <location>
        <position position="209"/>
    </location>
    <ligand>
        <name>pyruvate</name>
        <dbReference type="ChEBI" id="CHEBI:15361"/>
    </ligand>
</feature>
<dbReference type="HAMAP" id="MF_00418">
    <property type="entry name" value="DapA"/>
    <property type="match status" value="1"/>
</dbReference>
<evidence type="ECO:0000256" key="6">
    <source>
        <dbReference type="ARBA" id="ARBA00022605"/>
    </source>
</evidence>
<dbReference type="PROSITE" id="PS00666">
    <property type="entry name" value="DHDPS_2"/>
    <property type="match status" value="1"/>
</dbReference>
<keyword evidence="10 12" id="KW-0704">Schiff base</keyword>
<dbReference type="PANTHER" id="PTHR12128">
    <property type="entry name" value="DIHYDRODIPICOLINATE SYNTHASE"/>
    <property type="match status" value="1"/>
</dbReference>
<feature type="active site" description="Proton donor/acceptor" evidence="12 14">
    <location>
        <position position="138"/>
    </location>
</feature>
<accession>K9YKP2</accession>
<name>K9YKP2_CYASC</name>
<evidence type="ECO:0000256" key="8">
    <source>
        <dbReference type="ARBA" id="ARBA00023154"/>
    </source>
</evidence>
<evidence type="ECO:0000256" key="3">
    <source>
        <dbReference type="ARBA" id="ARBA00007592"/>
    </source>
</evidence>
<feature type="site" description="Part of a proton relay during catalysis" evidence="12">
    <location>
        <position position="111"/>
    </location>
</feature>
<evidence type="ECO:0000256" key="5">
    <source>
        <dbReference type="ARBA" id="ARBA00022490"/>
    </source>
</evidence>
<dbReference type="EC" id="4.3.3.7" evidence="4 12"/>
<dbReference type="PRINTS" id="PR00146">
    <property type="entry name" value="DHPICSNTHASE"/>
</dbReference>
<evidence type="ECO:0000256" key="13">
    <source>
        <dbReference type="PIRNR" id="PIRNR001365"/>
    </source>
</evidence>
<comment type="pathway">
    <text evidence="2 12">Amino-acid biosynthesis; L-lysine biosynthesis via DAP pathway; (S)-tetrahydrodipicolinate from L-aspartate: step 3/4.</text>
</comment>
<dbReference type="KEGG" id="csn:Cyast_1471"/>
<dbReference type="UniPathway" id="UPA00034">
    <property type="reaction ID" value="UER00017"/>
</dbReference>
<evidence type="ECO:0000256" key="14">
    <source>
        <dbReference type="PIRSR" id="PIRSR001365-1"/>
    </source>
</evidence>
<keyword evidence="6 12" id="KW-0028">Amino-acid biosynthesis</keyword>
<dbReference type="EMBL" id="CP003940">
    <property type="protein sequence ID" value="AFZ47434.1"/>
    <property type="molecule type" value="Genomic_DNA"/>
</dbReference>
<dbReference type="PIRSF" id="PIRSF001365">
    <property type="entry name" value="DHDPS"/>
    <property type="match status" value="1"/>
</dbReference>
<feature type="binding site" evidence="12 15">
    <location>
        <position position="49"/>
    </location>
    <ligand>
        <name>pyruvate</name>
        <dbReference type="ChEBI" id="CHEBI:15361"/>
    </ligand>
</feature>
<comment type="function">
    <text evidence="1 12">Catalyzes the condensation of (S)-aspartate-beta-semialdehyde [(S)-ASA] and pyruvate to 4-hydroxy-tetrahydrodipicolinate (HTPA).</text>
</comment>
<dbReference type="SUPFAM" id="SSF51569">
    <property type="entry name" value="Aldolase"/>
    <property type="match status" value="1"/>
</dbReference>
<dbReference type="InterPro" id="IPR002220">
    <property type="entry name" value="DapA-like"/>
</dbReference>
<evidence type="ECO:0000256" key="10">
    <source>
        <dbReference type="ARBA" id="ARBA00023270"/>
    </source>
</evidence>
<comment type="subunit">
    <text evidence="12">Homotetramer; dimer of dimers.</text>
</comment>
<comment type="subcellular location">
    <subcellularLocation>
        <location evidence="12">Cytoplasm</location>
    </subcellularLocation>
</comment>
<comment type="similarity">
    <text evidence="3 12 13">Belongs to the DapA family.</text>
</comment>
<keyword evidence="8 12" id="KW-0457">Lysine biosynthesis</keyword>
<dbReference type="GO" id="GO:0008840">
    <property type="term" value="F:4-hydroxy-tetrahydrodipicolinate synthase activity"/>
    <property type="evidence" value="ECO:0007669"/>
    <property type="project" value="UniProtKB-UniRule"/>
</dbReference>
<dbReference type="GO" id="GO:0009089">
    <property type="term" value="P:lysine biosynthetic process via diaminopimelate"/>
    <property type="evidence" value="ECO:0007669"/>
    <property type="project" value="UniProtKB-UniRule"/>
</dbReference>
<reference evidence="17" key="1">
    <citation type="journal article" date="2013" name="Proc. Natl. Acad. Sci. U.S.A.">
        <title>Improving the coverage of the cyanobacterial phylum using diversity-driven genome sequencing.</title>
        <authorList>
            <person name="Shih P.M."/>
            <person name="Wu D."/>
            <person name="Latifi A."/>
            <person name="Axen S.D."/>
            <person name="Fewer D.P."/>
            <person name="Talla E."/>
            <person name="Calteau A."/>
            <person name="Cai F."/>
            <person name="Tandeau de Marsac N."/>
            <person name="Rippka R."/>
            <person name="Herdman M."/>
            <person name="Sivonen K."/>
            <person name="Coursin T."/>
            <person name="Laurent T."/>
            <person name="Goodwin L."/>
            <person name="Nolan M."/>
            <person name="Davenport K.W."/>
            <person name="Han C.S."/>
            <person name="Rubin E.M."/>
            <person name="Eisen J.A."/>
            <person name="Woyke T."/>
            <person name="Gugger M."/>
            <person name="Kerfeld C.A."/>
        </authorList>
    </citation>
    <scope>NUCLEOTIDE SEQUENCE [LARGE SCALE GENOMIC DNA]</scope>
    <source>
        <strain evidence="17">ATCC 29140 / PCC 7202</strain>
    </source>
</reference>
<protein>
    <recommendedName>
        <fullName evidence="4 12">4-hydroxy-tetrahydrodipicolinate synthase</fullName>
        <shortName evidence="12">HTPA synthase</shortName>
        <ecNumber evidence="4 12">4.3.3.7</ecNumber>
    </recommendedName>
</protein>